<dbReference type="SUPFAM" id="SSF51182">
    <property type="entry name" value="RmlC-like cupins"/>
    <property type="match status" value="1"/>
</dbReference>
<evidence type="ECO:0000313" key="2">
    <source>
        <dbReference type="EMBL" id="BDE05282.1"/>
    </source>
</evidence>
<evidence type="ECO:0000313" key="3">
    <source>
        <dbReference type="Proteomes" id="UP001317532"/>
    </source>
</evidence>
<dbReference type="CDD" id="cd06121">
    <property type="entry name" value="cupin_YML079wp"/>
    <property type="match status" value="1"/>
</dbReference>
<dbReference type="Pfam" id="PF06172">
    <property type="entry name" value="Cupin_5"/>
    <property type="match status" value="1"/>
</dbReference>
<dbReference type="PANTHER" id="PTHR33387:SF3">
    <property type="entry name" value="DUF985 DOMAIN-CONTAINING PROTEIN"/>
    <property type="match status" value="1"/>
</dbReference>
<proteinExistence type="predicted"/>
<dbReference type="Gene3D" id="2.60.120.10">
    <property type="entry name" value="Jelly Rolls"/>
    <property type="match status" value="1"/>
</dbReference>
<feature type="domain" description="DUF985" evidence="1">
    <location>
        <begin position="7"/>
        <end position="136"/>
    </location>
</feature>
<dbReference type="PANTHER" id="PTHR33387">
    <property type="entry name" value="RMLC-LIKE JELLY ROLL FOLD PROTEIN"/>
    <property type="match status" value="1"/>
</dbReference>
<protein>
    <recommendedName>
        <fullName evidence="1">DUF985 domain-containing protein</fullName>
    </recommendedName>
</protein>
<dbReference type="KEGG" id="vab:WPS_05580"/>
<keyword evidence="3" id="KW-1185">Reference proteome</keyword>
<dbReference type="InterPro" id="IPR014710">
    <property type="entry name" value="RmlC-like_jellyroll"/>
</dbReference>
<dbReference type="Proteomes" id="UP001317532">
    <property type="component" value="Chromosome"/>
</dbReference>
<evidence type="ECO:0000259" key="1">
    <source>
        <dbReference type="Pfam" id="PF06172"/>
    </source>
</evidence>
<organism evidence="2 3">
    <name type="scientific">Vulcanimicrobium alpinum</name>
    <dbReference type="NCBI Taxonomy" id="3016050"/>
    <lineage>
        <taxon>Bacteria</taxon>
        <taxon>Bacillati</taxon>
        <taxon>Vulcanimicrobiota</taxon>
        <taxon>Vulcanimicrobiia</taxon>
        <taxon>Vulcanimicrobiales</taxon>
        <taxon>Vulcanimicrobiaceae</taxon>
        <taxon>Vulcanimicrobium</taxon>
    </lineage>
</organism>
<accession>A0AAN1XT79</accession>
<dbReference type="RefSeq" id="WP_317996335.1">
    <property type="nucleotide sequence ID" value="NZ_AP025523.1"/>
</dbReference>
<dbReference type="EMBL" id="AP025523">
    <property type="protein sequence ID" value="BDE05282.1"/>
    <property type="molecule type" value="Genomic_DNA"/>
</dbReference>
<reference evidence="2 3" key="1">
    <citation type="journal article" date="2022" name="ISME Commun">
        <title>Vulcanimicrobium alpinus gen. nov. sp. nov., the first cultivated representative of the candidate phylum 'Eremiobacterota', is a metabolically versatile aerobic anoxygenic phototroph.</title>
        <authorList>
            <person name="Yabe S."/>
            <person name="Muto K."/>
            <person name="Abe K."/>
            <person name="Yokota A."/>
            <person name="Staudigel H."/>
            <person name="Tebo B.M."/>
        </authorList>
    </citation>
    <scope>NUCLEOTIDE SEQUENCE [LARGE SCALE GENOMIC DNA]</scope>
    <source>
        <strain evidence="2 3">WC8-2</strain>
    </source>
</reference>
<sequence>MHPKAHRLIDEFRLQPHPEGGWYRETYRSPDRVTTARGTVRSATTSIYFLLTSDRFSAFHRLESDETWHFYRGDDVTVELIAPSGIHEARRLGAAEMLQTTIPGATYFAAHVDAPDGYALVGCDVAPGFEFADFQLTTRSMLTAAYPQYGPLIARYTR</sequence>
<name>A0AAN1XT79_UNVUL</name>
<dbReference type="InterPro" id="IPR039935">
    <property type="entry name" value="YML079W-like"/>
</dbReference>
<dbReference type="InterPro" id="IPR009327">
    <property type="entry name" value="Cupin_DUF985"/>
</dbReference>
<dbReference type="InterPro" id="IPR011051">
    <property type="entry name" value="RmlC_Cupin_sf"/>
</dbReference>
<dbReference type="AlphaFoldDB" id="A0AAN1XT79"/>
<gene>
    <name evidence="2" type="ORF">WPS_05580</name>
</gene>